<evidence type="ECO:0000256" key="7">
    <source>
        <dbReference type="ARBA" id="ARBA00022827"/>
    </source>
</evidence>
<keyword evidence="9" id="KW-0752">Steroid biosynthesis</keyword>
<keyword evidence="13 17" id="KW-0472">Membrane</keyword>
<accession>A0A427YR67</accession>
<evidence type="ECO:0000256" key="15">
    <source>
        <dbReference type="ARBA" id="ARBA00023221"/>
    </source>
</evidence>
<feature type="domain" description="Flavodoxin-like" evidence="18">
    <location>
        <begin position="73"/>
        <end position="221"/>
    </location>
</feature>
<dbReference type="Pfam" id="PF00667">
    <property type="entry name" value="FAD_binding_1"/>
    <property type="match status" value="1"/>
</dbReference>
<dbReference type="GO" id="GO:0003958">
    <property type="term" value="F:NADPH-hemoprotein reductase activity"/>
    <property type="evidence" value="ECO:0007669"/>
    <property type="project" value="UniProtKB-EC"/>
</dbReference>
<keyword evidence="6" id="KW-0256">Endoplasmic reticulum</keyword>
<feature type="transmembrane region" description="Helical" evidence="17">
    <location>
        <begin position="12"/>
        <end position="31"/>
    </location>
</feature>
<keyword evidence="9" id="KW-0443">Lipid metabolism</keyword>
<dbReference type="Pfam" id="PF00175">
    <property type="entry name" value="NAD_binding_1"/>
    <property type="match status" value="1"/>
</dbReference>
<keyword evidence="3" id="KW-0285">Flavoprotein</keyword>
<protein>
    <recommendedName>
        <fullName evidence="16">NADPH--hemoprotein reductase</fullName>
        <ecNumber evidence="16">1.6.2.4</ecNumber>
    </recommendedName>
</protein>
<evidence type="ECO:0000256" key="14">
    <source>
        <dbReference type="ARBA" id="ARBA00023166"/>
    </source>
</evidence>
<dbReference type="PRINTS" id="PR00369">
    <property type="entry name" value="FLAVODOXIN"/>
</dbReference>
<name>A0A427YR67_9TREE</name>
<evidence type="ECO:0000256" key="11">
    <source>
        <dbReference type="ARBA" id="ARBA00023002"/>
    </source>
</evidence>
<dbReference type="InterPro" id="IPR039261">
    <property type="entry name" value="FNR_nucleotide-bd"/>
</dbReference>
<keyword evidence="9" id="KW-0444">Lipid biosynthesis</keyword>
<dbReference type="Gene3D" id="3.40.50.360">
    <property type="match status" value="1"/>
</dbReference>
<dbReference type="GO" id="GO:0010181">
    <property type="term" value="F:FMN binding"/>
    <property type="evidence" value="ECO:0007669"/>
    <property type="project" value="InterPro"/>
</dbReference>
<dbReference type="InterPro" id="IPR017938">
    <property type="entry name" value="Riboflavin_synthase-like_b-brl"/>
</dbReference>
<evidence type="ECO:0000256" key="5">
    <source>
        <dbReference type="ARBA" id="ARBA00022692"/>
    </source>
</evidence>
<feature type="domain" description="FAD-binding FR-type" evidence="19">
    <location>
        <begin position="274"/>
        <end position="564"/>
    </location>
</feature>
<reference evidence="20 21" key="1">
    <citation type="submission" date="2018-11" db="EMBL/GenBank/DDBJ databases">
        <title>Genome sequence of Saitozyma podzolica DSM 27192.</title>
        <authorList>
            <person name="Aliyu H."/>
            <person name="Gorte O."/>
            <person name="Ochsenreither K."/>
        </authorList>
    </citation>
    <scope>NUCLEOTIDE SEQUENCE [LARGE SCALE GENOMIC DNA]</scope>
    <source>
        <strain evidence="20 21">DSM 27192</strain>
    </source>
</reference>
<keyword evidence="10 17" id="KW-1133">Transmembrane helix</keyword>
<dbReference type="InterPro" id="IPR017927">
    <property type="entry name" value="FAD-bd_FR_type"/>
</dbReference>
<dbReference type="SUPFAM" id="SSF52218">
    <property type="entry name" value="Flavoproteins"/>
    <property type="match status" value="1"/>
</dbReference>
<proteinExistence type="predicted"/>
<keyword evidence="12" id="KW-0756">Sterol biosynthesis</keyword>
<dbReference type="EMBL" id="RSCD01000004">
    <property type="protein sequence ID" value="RSH93565.1"/>
    <property type="molecule type" value="Genomic_DNA"/>
</dbReference>
<sequence>MSCIITPSLFDFSLPNALFLPLVGIIAAIFLRKTLSPSFKMSVGPIHTSGPCHLAPTAGRDFAKALEASGKHIACIYGSQTGTAEDLALTLAKECKSRFGESSLVADPDNYDFDTLDEIPKDKVLIFVVATHGEGEPTENAADFMEFLNEPSFSSGATTLDNLHYIIFALGNRTYEHFCAVGRQLDAKLTALGAKRLGALGEGDADKSTEEDYLAWKAGMFQALRQHLALEEGRAVDQPDFEIDELPNADISSVYLGELSRGALLPSSELSGPKNPHLAPLLSSRELYAAGERNCVFAEFGIKNSGMHYEAGDHLGIWPMNPNEEVERLISVLGFDQRRHAVIDMVPLDPALAKVPFPTPTTMDAIFRHYLDINATVSRQTCAALARWAPEESEARRRLVRWGSDKGAFHTEVAQHHLKLSELIMYANNEGVPSQRAPWSIPFDRLVSLVPRLQPRYYSISSSPRLFPDSIHVTAVVLKYSRESLGRTAHTTSETFVYGTTTNYLLGLTSKVEMEAPQQLRSTKDTAEARLPTYNMAGPRDKYLGGDGLFRVPIHVRKSTFRLPTSPTVPVIMVGPGTGVAPFRGFIQDRVALARAVKKTEGPKALKAWGDILLYFGCRAPDIDYLYSDEWQEYAKELDGKFKVYTAFSRVLGKDKVYVQQLLSGHREMVRKAIVDDGGYVYICGDAKGMAKSVEDVLRNIVGDGQDGEAELQLLKKKKRLQLDVW</sequence>
<dbReference type="Proteomes" id="UP000279259">
    <property type="component" value="Unassembled WGS sequence"/>
</dbReference>
<dbReference type="GO" id="GO:0016126">
    <property type="term" value="P:sterol biosynthetic process"/>
    <property type="evidence" value="ECO:0007669"/>
    <property type="project" value="UniProtKB-KW"/>
</dbReference>
<dbReference type="InterPro" id="IPR001094">
    <property type="entry name" value="Flavdoxin-like"/>
</dbReference>
<keyword evidence="8" id="KW-0521">NADP</keyword>
<dbReference type="PIRSF" id="PIRSF000208">
    <property type="entry name" value="P450R"/>
    <property type="match status" value="1"/>
</dbReference>
<dbReference type="InterPro" id="IPR008254">
    <property type="entry name" value="Flavodoxin/NO_synth"/>
</dbReference>
<dbReference type="InterPro" id="IPR003097">
    <property type="entry name" value="CysJ-like_FAD-binding"/>
</dbReference>
<dbReference type="InterPro" id="IPR001709">
    <property type="entry name" value="Flavoprot_Pyr_Nucl_cyt_Rdtase"/>
</dbReference>
<keyword evidence="21" id="KW-1185">Reference proteome</keyword>
<dbReference type="STRING" id="1890683.A0A427YR67"/>
<dbReference type="AlphaFoldDB" id="A0A427YR67"/>
<evidence type="ECO:0000259" key="18">
    <source>
        <dbReference type="PROSITE" id="PS50902"/>
    </source>
</evidence>
<gene>
    <name evidence="20" type="primary">NCP1_3</name>
    <name evidence="20" type="ORF">EHS25_007923</name>
</gene>
<keyword evidence="4" id="KW-0288">FMN</keyword>
<dbReference type="InterPro" id="IPR023208">
    <property type="entry name" value="P450R"/>
</dbReference>
<dbReference type="PANTHER" id="PTHR19384:SF17">
    <property type="entry name" value="NADPH--CYTOCHROME P450 REDUCTASE"/>
    <property type="match status" value="1"/>
</dbReference>
<dbReference type="Gene3D" id="3.40.50.80">
    <property type="entry name" value="Nucleotide-binding domain of ferredoxin-NADP reductase (FNR) module"/>
    <property type="match status" value="1"/>
</dbReference>
<dbReference type="PANTHER" id="PTHR19384">
    <property type="entry name" value="NITRIC OXIDE SYNTHASE-RELATED"/>
    <property type="match status" value="1"/>
</dbReference>
<dbReference type="GO" id="GO:0005829">
    <property type="term" value="C:cytosol"/>
    <property type="evidence" value="ECO:0007669"/>
    <property type="project" value="TreeGrafter"/>
</dbReference>
<comment type="caution">
    <text evidence="20">The sequence shown here is derived from an EMBL/GenBank/DDBJ whole genome shotgun (WGS) entry which is preliminary data.</text>
</comment>
<keyword evidence="7" id="KW-0274">FAD</keyword>
<evidence type="ECO:0000256" key="17">
    <source>
        <dbReference type="SAM" id="Phobius"/>
    </source>
</evidence>
<dbReference type="GO" id="GO:0050660">
    <property type="term" value="F:flavin adenine dinucleotide binding"/>
    <property type="evidence" value="ECO:0007669"/>
    <property type="project" value="TreeGrafter"/>
</dbReference>
<dbReference type="InterPro" id="IPR001433">
    <property type="entry name" value="OxRdtase_FAD/NAD-bd"/>
</dbReference>
<dbReference type="Pfam" id="PF00258">
    <property type="entry name" value="Flavodoxin_1"/>
    <property type="match status" value="1"/>
</dbReference>
<evidence type="ECO:0000256" key="13">
    <source>
        <dbReference type="ARBA" id="ARBA00023136"/>
    </source>
</evidence>
<comment type="cofactor">
    <cofactor evidence="1">
        <name>FMN</name>
        <dbReference type="ChEBI" id="CHEBI:58210"/>
    </cofactor>
</comment>
<keyword evidence="11" id="KW-0560">Oxidoreductase</keyword>
<dbReference type="SUPFAM" id="SSF52343">
    <property type="entry name" value="Ferredoxin reductase-like, C-terminal NADP-linked domain"/>
    <property type="match status" value="1"/>
</dbReference>
<dbReference type="SUPFAM" id="SSF63380">
    <property type="entry name" value="Riboflavin synthase domain-like"/>
    <property type="match status" value="1"/>
</dbReference>
<evidence type="ECO:0000256" key="2">
    <source>
        <dbReference type="ARBA" id="ARBA00001974"/>
    </source>
</evidence>
<keyword evidence="14" id="KW-1207">Sterol metabolism</keyword>
<dbReference type="PROSITE" id="PS50902">
    <property type="entry name" value="FLAVODOXIN_LIKE"/>
    <property type="match status" value="1"/>
</dbReference>
<evidence type="ECO:0000256" key="9">
    <source>
        <dbReference type="ARBA" id="ARBA00022955"/>
    </source>
</evidence>
<keyword evidence="15" id="KW-0753">Steroid metabolism</keyword>
<comment type="cofactor">
    <cofactor evidence="2">
        <name>FAD</name>
        <dbReference type="ChEBI" id="CHEBI:57692"/>
    </cofactor>
</comment>
<evidence type="ECO:0000256" key="10">
    <source>
        <dbReference type="ARBA" id="ARBA00022989"/>
    </source>
</evidence>
<dbReference type="Gene3D" id="2.40.30.10">
    <property type="entry name" value="Translation factors"/>
    <property type="match status" value="1"/>
</dbReference>
<evidence type="ECO:0000256" key="1">
    <source>
        <dbReference type="ARBA" id="ARBA00001917"/>
    </source>
</evidence>
<dbReference type="PRINTS" id="PR00371">
    <property type="entry name" value="FPNCR"/>
</dbReference>
<evidence type="ECO:0000256" key="6">
    <source>
        <dbReference type="ARBA" id="ARBA00022824"/>
    </source>
</evidence>
<keyword evidence="5 17" id="KW-0812">Transmembrane</keyword>
<evidence type="ECO:0000256" key="12">
    <source>
        <dbReference type="ARBA" id="ARBA00023011"/>
    </source>
</evidence>
<evidence type="ECO:0000256" key="8">
    <source>
        <dbReference type="ARBA" id="ARBA00022857"/>
    </source>
</evidence>
<evidence type="ECO:0000313" key="20">
    <source>
        <dbReference type="EMBL" id="RSH93565.1"/>
    </source>
</evidence>
<dbReference type="PROSITE" id="PS51384">
    <property type="entry name" value="FAD_FR"/>
    <property type="match status" value="1"/>
</dbReference>
<evidence type="ECO:0000259" key="19">
    <source>
        <dbReference type="PROSITE" id="PS51384"/>
    </source>
</evidence>
<dbReference type="OrthoDB" id="1856718at2759"/>
<dbReference type="InterPro" id="IPR029039">
    <property type="entry name" value="Flavoprotein-like_sf"/>
</dbReference>
<evidence type="ECO:0000256" key="4">
    <source>
        <dbReference type="ARBA" id="ARBA00022643"/>
    </source>
</evidence>
<evidence type="ECO:0000313" key="21">
    <source>
        <dbReference type="Proteomes" id="UP000279259"/>
    </source>
</evidence>
<dbReference type="Gene3D" id="1.20.990.10">
    <property type="entry name" value="NADPH-cytochrome p450 Reductase, Chain A, domain 3"/>
    <property type="match status" value="1"/>
</dbReference>
<dbReference type="InterPro" id="IPR023173">
    <property type="entry name" value="NADPH_Cyt_P450_Rdtase_alpha"/>
</dbReference>
<evidence type="ECO:0000256" key="16">
    <source>
        <dbReference type="ARBA" id="ARBA00023797"/>
    </source>
</evidence>
<organism evidence="20 21">
    <name type="scientific">Saitozyma podzolica</name>
    <dbReference type="NCBI Taxonomy" id="1890683"/>
    <lineage>
        <taxon>Eukaryota</taxon>
        <taxon>Fungi</taxon>
        <taxon>Dikarya</taxon>
        <taxon>Basidiomycota</taxon>
        <taxon>Agaricomycotina</taxon>
        <taxon>Tremellomycetes</taxon>
        <taxon>Tremellales</taxon>
        <taxon>Trimorphomycetaceae</taxon>
        <taxon>Saitozyma</taxon>
    </lineage>
</organism>
<evidence type="ECO:0000256" key="3">
    <source>
        <dbReference type="ARBA" id="ARBA00022630"/>
    </source>
</evidence>
<dbReference type="EC" id="1.6.2.4" evidence="16"/>